<dbReference type="GO" id="GO:1904262">
    <property type="term" value="P:negative regulation of TORC1 signaling"/>
    <property type="evidence" value="ECO:0007669"/>
    <property type="project" value="TreeGrafter"/>
</dbReference>
<dbReference type="PANTHER" id="PTHR12474:SF0">
    <property type="entry name" value="SESTRIN HOMOLOG"/>
    <property type="match status" value="1"/>
</dbReference>
<keyword evidence="6" id="KW-1185">Reference proteome</keyword>
<sequence length="785" mass="88057">MSQEIDDASQSDVRARTLRYSTVFFQGLLNEDKNKRSKELKKIESDVNKLVKLCYPPGLSTPNNTKIGDNTIGSTTRSSPLLSNGSASANASSAASPTPNLDGGNELSFNINNINNNIINNIYNVNNINNINNIYNINNICKINNINNIINLVNNNVNNISDTSSSVTSPNPAHEVNPSDLLSVVNNNDIENAGEIRDSRRNSEDNNRRILLENVNKIAGEIRESRRSSEDDEDVNKNAGETLRILILAMLRMSIDCPLADIREVFQKFLIELRRIGVSVPIPIHPTPSRYILPEDTLTLEWLSHSRTPSFSNDEGEVSQPSPSDNDEDEVSQPTLSPPENASTIVGRQPDASARELMINTFIDKGRLSHYYRILSYFPSFMKMYQSSFSAIIESTGGPLRKSDRYYIAIMAVSQHKSQYLISKLKNEFLLHGGEAKWLDGLQNVPVKIKKLAQINSILAHQPWRLQKSHIGDLIRGPNPPDNWAVPEVVHIISILSTFHSLSSFVISCGIVPEYDCLGGYQNDEETTTGSSLGLHDNSHQASQEVAKGIGITLNNTDTTEAIVDEPINEINPDTTEETVDKSINETTGSESSSPSSPSEKPPNTPVSLRSNDFSLYLDPPEIEITYDDFSFFSEEYAPLMLRDYSWADQGVVMVNNFLPSVGELLDQEFSEIITADYSNVSPLCHQIWVYVQRLLGLQEDYINDDEQPLDDDIKNYLKKVCTMPESITEEDWKNVNYQHTEEKCHLTLIAVEARKQAELMYGLRNVMKWRKAISEKNYDNDDEK</sequence>
<dbReference type="GO" id="GO:0070728">
    <property type="term" value="F:L-leucine binding"/>
    <property type="evidence" value="ECO:0007669"/>
    <property type="project" value="TreeGrafter"/>
</dbReference>
<dbReference type="EMBL" id="CAJVPK010000149">
    <property type="protein sequence ID" value="CAG8460213.1"/>
    <property type="molecule type" value="Genomic_DNA"/>
</dbReference>
<dbReference type="GO" id="GO:0005634">
    <property type="term" value="C:nucleus"/>
    <property type="evidence" value="ECO:0007669"/>
    <property type="project" value="InterPro"/>
</dbReference>
<dbReference type="InterPro" id="IPR029032">
    <property type="entry name" value="AhpD-like"/>
</dbReference>
<dbReference type="GO" id="GO:1901031">
    <property type="term" value="P:regulation of response to reactive oxygen species"/>
    <property type="evidence" value="ECO:0007669"/>
    <property type="project" value="InterPro"/>
</dbReference>
<accession>A0A9N8VU98</accession>
<evidence type="ECO:0000256" key="3">
    <source>
        <dbReference type="ARBA" id="ARBA00022490"/>
    </source>
</evidence>
<reference evidence="5" key="1">
    <citation type="submission" date="2021-06" db="EMBL/GenBank/DDBJ databases">
        <authorList>
            <person name="Kallberg Y."/>
            <person name="Tangrot J."/>
            <person name="Rosling A."/>
        </authorList>
    </citation>
    <scope>NUCLEOTIDE SEQUENCE</scope>
    <source>
        <strain evidence="5">AZ414A</strain>
    </source>
</reference>
<evidence type="ECO:0000313" key="5">
    <source>
        <dbReference type="EMBL" id="CAG8460213.1"/>
    </source>
</evidence>
<feature type="compositionally biased region" description="Polar residues" evidence="4">
    <location>
        <begin position="332"/>
        <end position="346"/>
    </location>
</feature>
<dbReference type="OrthoDB" id="337464at2759"/>
<evidence type="ECO:0000256" key="4">
    <source>
        <dbReference type="SAM" id="MobiDB-lite"/>
    </source>
</evidence>
<comment type="similarity">
    <text evidence="2">Belongs to the sestrin family.</text>
</comment>
<dbReference type="PANTHER" id="PTHR12474">
    <property type="entry name" value="P53 REGULATED PA26 NUCLEAR PROTEIN SESTRIN"/>
    <property type="match status" value="1"/>
</dbReference>
<name>A0A9N8VU98_9GLOM</name>
<dbReference type="GO" id="GO:0071233">
    <property type="term" value="P:cellular response to L-leucine"/>
    <property type="evidence" value="ECO:0007669"/>
    <property type="project" value="TreeGrafter"/>
</dbReference>
<feature type="compositionally biased region" description="Low complexity" evidence="4">
    <location>
        <begin position="78"/>
        <end position="101"/>
    </location>
</feature>
<feature type="compositionally biased region" description="Polar residues" evidence="4">
    <location>
        <begin position="62"/>
        <end position="77"/>
    </location>
</feature>
<evidence type="ECO:0000256" key="2">
    <source>
        <dbReference type="ARBA" id="ARBA00008350"/>
    </source>
</evidence>
<proteinExistence type="inferred from homology"/>
<dbReference type="Proteomes" id="UP000789706">
    <property type="component" value="Unassembled WGS sequence"/>
</dbReference>
<feature type="compositionally biased region" description="Low complexity" evidence="4">
    <location>
        <begin position="590"/>
        <end position="599"/>
    </location>
</feature>
<comment type="subcellular location">
    <subcellularLocation>
        <location evidence="1">Cytoplasm</location>
    </subcellularLocation>
</comment>
<feature type="region of interest" description="Disordered" evidence="4">
    <location>
        <begin position="561"/>
        <end position="608"/>
    </location>
</feature>
<dbReference type="GO" id="GO:1990253">
    <property type="term" value="P:cellular response to leucine starvation"/>
    <property type="evidence" value="ECO:0007669"/>
    <property type="project" value="TreeGrafter"/>
</dbReference>
<dbReference type="AlphaFoldDB" id="A0A9N8VU98"/>
<feature type="region of interest" description="Disordered" evidence="4">
    <location>
        <begin position="62"/>
        <end position="102"/>
    </location>
</feature>
<dbReference type="Pfam" id="PF04636">
    <property type="entry name" value="PA26"/>
    <property type="match status" value="1"/>
</dbReference>
<dbReference type="GO" id="GO:0016684">
    <property type="term" value="F:oxidoreductase activity, acting on peroxide as acceptor"/>
    <property type="evidence" value="ECO:0007669"/>
    <property type="project" value="TreeGrafter"/>
</dbReference>
<evidence type="ECO:0000313" key="6">
    <source>
        <dbReference type="Proteomes" id="UP000789706"/>
    </source>
</evidence>
<dbReference type="GO" id="GO:0005737">
    <property type="term" value="C:cytoplasm"/>
    <property type="evidence" value="ECO:0007669"/>
    <property type="project" value="UniProtKB-SubCell"/>
</dbReference>
<keyword evidence="3" id="KW-0963">Cytoplasm</keyword>
<dbReference type="GO" id="GO:0016239">
    <property type="term" value="P:positive regulation of macroautophagy"/>
    <property type="evidence" value="ECO:0007669"/>
    <property type="project" value="TreeGrafter"/>
</dbReference>
<feature type="region of interest" description="Disordered" evidence="4">
    <location>
        <begin position="308"/>
        <end position="348"/>
    </location>
</feature>
<dbReference type="SUPFAM" id="SSF69118">
    <property type="entry name" value="AhpD-like"/>
    <property type="match status" value="1"/>
</dbReference>
<comment type="caution">
    <text evidence="5">The sequence shown here is derived from an EMBL/GenBank/DDBJ whole genome shotgun (WGS) entry which is preliminary data.</text>
</comment>
<evidence type="ECO:0000256" key="1">
    <source>
        <dbReference type="ARBA" id="ARBA00004496"/>
    </source>
</evidence>
<gene>
    <name evidence="5" type="ORF">DEBURN_LOCUS2638</name>
</gene>
<organism evidence="5 6">
    <name type="scientific">Diversispora eburnea</name>
    <dbReference type="NCBI Taxonomy" id="1213867"/>
    <lineage>
        <taxon>Eukaryota</taxon>
        <taxon>Fungi</taxon>
        <taxon>Fungi incertae sedis</taxon>
        <taxon>Mucoromycota</taxon>
        <taxon>Glomeromycotina</taxon>
        <taxon>Glomeromycetes</taxon>
        <taxon>Diversisporales</taxon>
        <taxon>Diversisporaceae</taxon>
        <taxon>Diversispora</taxon>
    </lineage>
</organism>
<feature type="compositionally biased region" description="Polar residues" evidence="4">
    <location>
        <begin position="308"/>
        <end position="324"/>
    </location>
</feature>
<protein>
    <submittedName>
        <fullName evidence="5">1794_t:CDS:1</fullName>
    </submittedName>
</protein>
<dbReference type="InterPro" id="IPR006730">
    <property type="entry name" value="Sestrin"/>
</dbReference>